<sequence>MNQRQVIVLWIIALVLVGSLVAVNSTKSDGYQSATERSRGETLLADFEPSEVASIVIKQGDETVSLSKKDGQWTVAERDNYPANASSINELLRTIDEVEVTQGIEADPEFAPRFGMDPSAEDDAEKGVDLVMGNDAGTELAQLTFGKNLESASDPMSPFGGGGSTGRFVRNHSDPSGIYVTSELFPNLSADPSAWLDEDFLKVEKIQTIAVSQPGKVDEVAWKITRDDEEGDFLLEGKKDNEQLDTTALNPLKNLFSYARFEDVVPAAEVEAAWDKEQRRQAVIETFEGFTYNVTFGPEKSETTEGEDAQPQTSYLMRVTVTAKIPEQRKAEEGESEEDAKKKKEAFDTRKKTLEEKLETAKQLEGRTYRVTKFTVDALAKDRVGLIKSAPPATTGAPGATTPPMGLGPIAPGAPGPGTATPPRRPARAVTPPIAIPPRPTEEEPDKPEAPEQPAPPETSDTPEAPEGE</sequence>
<feature type="domain" description="DUF4340" evidence="2">
    <location>
        <begin position="73"/>
        <end position="270"/>
    </location>
</feature>
<proteinExistence type="predicted"/>
<evidence type="ECO:0000313" key="3">
    <source>
        <dbReference type="EMBL" id="BCX49374.1"/>
    </source>
</evidence>
<feature type="compositionally biased region" description="Low complexity" evidence="1">
    <location>
        <begin position="390"/>
        <end position="433"/>
    </location>
</feature>
<dbReference type="RefSeq" id="WP_338685940.1">
    <property type="nucleotide sequence ID" value="NZ_AP024702.1"/>
</dbReference>
<dbReference type="InterPro" id="IPR025641">
    <property type="entry name" value="DUF4340"/>
</dbReference>
<gene>
    <name evidence="3" type="ORF">HAHE_32820</name>
</gene>
<evidence type="ECO:0000313" key="4">
    <source>
        <dbReference type="Proteomes" id="UP001374893"/>
    </source>
</evidence>
<reference evidence="3 4" key="1">
    <citation type="submission" date="2021-06" db="EMBL/GenBank/DDBJ databases">
        <title>Complete genome of Haloferula helveola possessing various polysaccharide degrading enzymes.</title>
        <authorList>
            <person name="Takami H."/>
            <person name="Huang C."/>
            <person name="Hamasaki K."/>
        </authorList>
    </citation>
    <scope>NUCLEOTIDE SEQUENCE [LARGE SCALE GENOMIC DNA]</scope>
    <source>
        <strain evidence="3 4">CN-1</strain>
    </source>
</reference>
<dbReference type="Pfam" id="PF14238">
    <property type="entry name" value="DUF4340"/>
    <property type="match status" value="1"/>
</dbReference>
<organism evidence="3 4">
    <name type="scientific">Haloferula helveola</name>
    <dbReference type="NCBI Taxonomy" id="490095"/>
    <lineage>
        <taxon>Bacteria</taxon>
        <taxon>Pseudomonadati</taxon>
        <taxon>Verrucomicrobiota</taxon>
        <taxon>Verrucomicrobiia</taxon>
        <taxon>Verrucomicrobiales</taxon>
        <taxon>Verrucomicrobiaceae</taxon>
        <taxon>Haloferula</taxon>
    </lineage>
</organism>
<evidence type="ECO:0000256" key="1">
    <source>
        <dbReference type="SAM" id="MobiDB-lite"/>
    </source>
</evidence>
<protein>
    <recommendedName>
        <fullName evidence="2">DUF4340 domain-containing protein</fullName>
    </recommendedName>
</protein>
<feature type="compositionally biased region" description="Basic and acidic residues" evidence="1">
    <location>
        <begin position="326"/>
        <end position="346"/>
    </location>
</feature>
<accession>A0ABN6H9X3</accession>
<dbReference type="EMBL" id="AP024702">
    <property type="protein sequence ID" value="BCX49374.1"/>
    <property type="molecule type" value="Genomic_DNA"/>
</dbReference>
<evidence type="ECO:0000259" key="2">
    <source>
        <dbReference type="Pfam" id="PF14238"/>
    </source>
</evidence>
<keyword evidence="4" id="KW-1185">Reference proteome</keyword>
<feature type="region of interest" description="Disordered" evidence="1">
    <location>
        <begin position="325"/>
        <end position="346"/>
    </location>
</feature>
<dbReference type="Proteomes" id="UP001374893">
    <property type="component" value="Chromosome"/>
</dbReference>
<feature type="region of interest" description="Disordered" evidence="1">
    <location>
        <begin position="389"/>
        <end position="469"/>
    </location>
</feature>
<name>A0ABN6H9X3_9BACT</name>